<organism evidence="3 4">
    <name type="scientific">Amycolatopsis minnesotensis</name>
    <dbReference type="NCBI Taxonomy" id="337894"/>
    <lineage>
        <taxon>Bacteria</taxon>
        <taxon>Bacillati</taxon>
        <taxon>Actinomycetota</taxon>
        <taxon>Actinomycetes</taxon>
        <taxon>Pseudonocardiales</taxon>
        <taxon>Pseudonocardiaceae</taxon>
        <taxon>Amycolatopsis</taxon>
    </lineage>
</organism>
<dbReference type="RefSeq" id="WP_344427840.1">
    <property type="nucleotide sequence ID" value="NZ_BAAANN010000032.1"/>
</dbReference>
<gene>
    <name evidence="3" type="ORF">GCM10009754_65480</name>
</gene>
<keyword evidence="4" id="KW-1185">Reference proteome</keyword>
<sequence>MIRRPRRSLPAALVALVVLAACVFVAVSGVQYLLGGRPWLTFDTALDTVHGMTWDGVPVLVAGGVAAVVGLVLLLAAVLPGKPIVLPLAPSGRDETSGATRRSVHGELRQTAASVDGVSSAKVKLRARKLTARVRTGRTVTEGLTGAVSSALETRLDQIAPAKRPRVRVRVKKTRSS</sequence>
<keyword evidence="1" id="KW-0812">Transmembrane</keyword>
<feature type="transmembrane region" description="Helical" evidence="1">
    <location>
        <begin position="59"/>
        <end position="79"/>
    </location>
</feature>
<comment type="caution">
    <text evidence="3">The sequence shown here is derived from an EMBL/GenBank/DDBJ whole genome shotgun (WGS) entry which is preliminary data.</text>
</comment>
<keyword evidence="1" id="KW-0472">Membrane</keyword>
<keyword evidence="1" id="KW-1133">Transmembrane helix</keyword>
<feature type="domain" description="DUF6286" evidence="2">
    <location>
        <begin position="68"/>
        <end position="172"/>
    </location>
</feature>
<accession>A0ABN2S438</accession>
<dbReference type="PROSITE" id="PS51257">
    <property type="entry name" value="PROKAR_LIPOPROTEIN"/>
    <property type="match status" value="1"/>
</dbReference>
<protein>
    <recommendedName>
        <fullName evidence="2">DUF6286 domain-containing protein</fullName>
    </recommendedName>
</protein>
<proteinExistence type="predicted"/>
<evidence type="ECO:0000313" key="4">
    <source>
        <dbReference type="Proteomes" id="UP001501116"/>
    </source>
</evidence>
<dbReference type="EMBL" id="BAAANN010000032">
    <property type="protein sequence ID" value="GAA1979923.1"/>
    <property type="molecule type" value="Genomic_DNA"/>
</dbReference>
<evidence type="ECO:0000256" key="1">
    <source>
        <dbReference type="SAM" id="Phobius"/>
    </source>
</evidence>
<name>A0ABN2S438_9PSEU</name>
<evidence type="ECO:0000313" key="3">
    <source>
        <dbReference type="EMBL" id="GAA1979923.1"/>
    </source>
</evidence>
<evidence type="ECO:0000259" key="2">
    <source>
        <dbReference type="Pfam" id="PF19803"/>
    </source>
</evidence>
<dbReference type="InterPro" id="IPR046253">
    <property type="entry name" value="DUF6286"/>
</dbReference>
<reference evidence="3 4" key="1">
    <citation type="journal article" date="2019" name="Int. J. Syst. Evol. Microbiol.">
        <title>The Global Catalogue of Microorganisms (GCM) 10K type strain sequencing project: providing services to taxonomists for standard genome sequencing and annotation.</title>
        <authorList>
            <consortium name="The Broad Institute Genomics Platform"/>
            <consortium name="The Broad Institute Genome Sequencing Center for Infectious Disease"/>
            <person name="Wu L."/>
            <person name="Ma J."/>
        </authorList>
    </citation>
    <scope>NUCLEOTIDE SEQUENCE [LARGE SCALE GENOMIC DNA]</scope>
    <source>
        <strain evidence="3 4">JCM 14545</strain>
    </source>
</reference>
<dbReference type="Pfam" id="PF19803">
    <property type="entry name" value="DUF6286"/>
    <property type="match status" value="1"/>
</dbReference>
<dbReference type="Proteomes" id="UP001501116">
    <property type="component" value="Unassembled WGS sequence"/>
</dbReference>